<dbReference type="AlphaFoldDB" id="E4KLX8"/>
<dbReference type="InterPro" id="IPR036425">
    <property type="entry name" value="MoaB/Mog-like_dom_sf"/>
</dbReference>
<dbReference type="Pfam" id="PF18146">
    <property type="entry name" value="CinA_KH"/>
    <property type="match status" value="1"/>
</dbReference>
<sequence>MKAEIIAVGTELLTGYVVNTNGAWLAQVLMDIGIATYYQETVGDNAQRMKDTLSLASSRSDLIIMMGGLGPTRDDISKEVMADFLQTELKVDANQLSRIEDYFERGHRKVSKHDYQQAWYIEGGQALPNDVGLALGSFYETENNQIFVLLPGPPFEMKAMVTQYLIPLLQAKHAENHGQVFDSDYLNFFGIGEASLADAIDDIVMDQSNPTIAMYSKPKLVTVRLTAAAETLEEAQALNQKVQDQILDRLNPYFIGQGQDYSLAQNVVDQLKKHKQSLAVAESLTGGLIAETLTQIPGASQVIKGAFVVYQVEAKENILGIDAETITQYTVYSHELVKDMALKSLQKCVSDLAIAVSGVAGPGPDQGVEAGTVYLAIADGKGYLESKCIHIDHKPRQTVREITCLEALNLVREYYTK</sequence>
<organism evidence="3 4">
    <name type="scientific">Eremococcus coleocola ACS-139-V-Col8</name>
    <dbReference type="NCBI Taxonomy" id="908337"/>
    <lineage>
        <taxon>Bacteria</taxon>
        <taxon>Bacillati</taxon>
        <taxon>Bacillota</taxon>
        <taxon>Bacilli</taxon>
        <taxon>Lactobacillales</taxon>
        <taxon>Aerococcaceae</taxon>
        <taxon>Eremococcus</taxon>
    </lineage>
</organism>
<feature type="domain" description="MoaB/Mog" evidence="2">
    <location>
        <begin position="4"/>
        <end position="171"/>
    </location>
</feature>
<dbReference type="Gene3D" id="3.40.980.10">
    <property type="entry name" value="MoaB/Mog-like domain"/>
    <property type="match status" value="1"/>
</dbReference>
<proteinExistence type="inferred from homology"/>
<dbReference type="PIRSF" id="PIRSF006728">
    <property type="entry name" value="CinA"/>
    <property type="match status" value="1"/>
</dbReference>
<dbReference type="eggNOG" id="COG1546">
    <property type="taxonomic scope" value="Bacteria"/>
</dbReference>
<dbReference type="CDD" id="cd00885">
    <property type="entry name" value="cinA"/>
    <property type="match status" value="1"/>
</dbReference>
<name>E4KLX8_9LACT</name>
<dbReference type="Proteomes" id="UP000005990">
    <property type="component" value="Unassembled WGS sequence"/>
</dbReference>
<dbReference type="NCBIfam" id="TIGR00200">
    <property type="entry name" value="cinA_nterm"/>
    <property type="match status" value="1"/>
</dbReference>
<dbReference type="Pfam" id="PF00994">
    <property type="entry name" value="MoCF_biosynth"/>
    <property type="match status" value="1"/>
</dbReference>
<dbReference type="InterPro" id="IPR008135">
    <property type="entry name" value="Competence-induced_CinA"/>
</dbReference>
<dbReference type="InterPro" id="IPR036653">
    <property type="entry name" value="CinA-like_C"/>
</dbReference>
<dbReference type="SUPFAM" id="SSF53218">
    <property type="entry name" value="Molybdenum cofactor biosynthesis proteins"/>
    <property type="match status" value="1"/>
</dbReference>
<dbReference type="InterPro" id="IPR050101">
    <property type="entry name" value="CinA"/>
</dbReference>
<accession>E4KLX8</accession>
<dbReference type="SMART" id="SM00852">
    <property type="entry name" value="MoCF_biosynth"/>
    <property type="match status" value="1"/>
</dbReference>
<dbReference type="InterPro" id="IPR041424">
    <property type="entry name" value="CinA_KH"/>
</dbReference>
<evidence type="ECO:0000259" key="2">
    <source>
        <dbReference type="SMART" id="SM00852"/>
    </source>
</evidence>
<evidence type="ECO:0000313" key="4">
    <source>
        <dbReference type="Proteomes" id="UP000005990"/>
    </source>
</evidence>
<comment type="caution">
    <text evidence="3">The sequence shown here is derived from an EMBL/GenBank/DDBJ whole genome shotgun (WGS) entry which is preliminary data.</text>
</comment>
<dbReference type="NCBIfam" id="TIGR00199">
    <property type="entry name" value="PncC_domain"/>
    <property type="match status" value="1"/>
</dbReference>
<dbReference type="Gene3D" id="3.90.950.20">
    <property type="entry name" value="CinA-like"/>
    <property type="match status" value="1"/>
</dbReference>
<dbReference type="EMBL" id="AENN01000001">
    <property type="protein sequence ID" value="EFR31949.1"/>
    <property type="molecule type" value="Genomic_DNA"/>
</dbReference>
<evidence type="ECO:0000256" key="1">
    <source>
        <dbReference type="HAMAP-Rule" id="MF_00226"/>
    </source>
</evidence>
<dbReference type="InterPro" id="IPR008136">
    <property type="entry name" value="CinA_C"/>
</dbReference>
<gene>
    <name evidence="1" type="primary">cinA</name>
    <name evidence="3" type="ORF">HMPREF9257_0961</name>
</gene>
<dbReference type="Pfam" id="PF02464">
    <property type="entry name" value="CinA"/>
    <property type="match status" value="1"/>
</dbReference>
<dbReference type="PANTHER" id="PTHR13939:SF0">
    <property type="entry name" value="NMN AMIDOHYDROLASE-LIKE PROTEIN YFAY"/>
    <property type="match status" value="1"/>
</dbReference>
<dbReference type="SUPFAM" id="SSF142433">
    <property type="entry name" value="CinA-like"/>
    <property type="match status" value="1"/>
</dbReference>
<dbReference type="HAMAP" id="MF_00226_B">
    <property type="entry name" value="CinA_B"/>
    <property type="match status" value="1"/>
</dbReference>
<dbReference type="NCBIfam" id="NF001813">
    <property type="entry name" value="PRK00549.1"/>
    <property type="match status" value="1"/>
</dbReference>
<dbReference type="Gene3D" id="3.30.70.2860">
    <property type="match status" value="1"/>
</dbReference>
<evidence type="ECO:0000313" key="3">
    <source>
        <dbReference type="EMBL" id="EFR31949.1"/>
    </source>
</evidence>
<dbReference type="InterPro" id="IPR001453">
    <property type="entry name" value="MoaB/Mog_dom"/>
</dbReference>
<dbReference type="eggNOG" id="COG1058">
    <property type="taxonomic scope" value="Bacteria"/>
</dbReference>
<dbReference type="STRING" id="908337.HMPREF9257_0961"/>
<comment type="similarity">
    <text evidence="1">Belongs to the CinA family.</text>
</comment>
<protein>
    <recommendedName>
        <fullName evidence="1">Putative competence-damage inducible protein</fullName>
    </recommendedName>
</protein>
<dbReference type="RefSeq" id="WP_006417435.1">
    <property type="nucleotide sequence ID" value="NZ_AENN01000001.1"/>
</dbReference>
<keyword evidence="4" id="KW-1185">Reference proteome</keyword>
<reference evidence="3 4" key="1">
    <citation type="submission" date="2010-10" db="EMBL/GenBank/DDBJ databases">
        <authorList>
            <person name="Durkin A.S."/>
            <person name="Madupu R."/>
            <person name="Torralba M."/>
            <person name="Gillis M."/>
            <person name="Methe B."/>
            <person name="Sutton G."/>
            <person name="Nelson K.E."/>
        </authorList>
    </citation>
    <scope>NUCLEOTIDE SEQUENCE [LARGE SCALE GENOMIC DNA]</scope>
    <source>
        <strain evidence="3 4">ACS-139-V-Col8</strain>
    </source>
</reference>
<dbReference type="PANTHER" id="PTHR13939">
    <property type="entry name" value="NICOTINAMIDE-NUCLEOTIDE AMIDOHYDROLASE PNCC"/>
    <property type="match status" value="1"/>
</dbReference>